<comment type="similarity">
    <text evidence="3">Belongs to the inositol monophosphatase superfamily.</text>
</comment>
<dbReference type="PANTHER" id="PTHR20854">
    <property type="entry name" value="INOSITOL MONOPHOSPHATASE"/>
    <property type="match status" value="1"/>
</dbReference>
<dbReference type="Proteomes" id="UP000297716">
    <property type="component" value="Unassembled WGS sequence"/>
</dbReference>
<evidence type="ECO:0000256" key="3">
    <source>
        <dbReference type="ARBA" id="ARBA00009759"/>
    </source>
</evidence>
<dbReference type="EMBL" id="SKBN01000340">
    <property type="protein sequence ID" value="TGJ78856.1"/>
    <property type="molecule type" value="Genomic_DNA"/>
</dbReference>
<feature type="region of interest" description="Disordered" evidence="9">
    <location>
        <begin position="761"/>
        <end position="797"/>
    </location>
</feature>
<dbReference type="InterPro" id="IPR020583">
    <property type="entry name" value="Inositol_monoP_metal-BS"/>
</dbReference>
<name>A0A4Z0YMH1_9PEZI</name>
<dbReference type="InterPro" id="IPR033942">
    <property type="entry name" value="IMPase"/>
</dbReference>
<reference evidence="10 11" key="1">
    <citation type="submission" date="2019-03" db="EMBL/GenBank/DDBJ databases">
        <title>Draft genome sequence of Xylaria hypoxylon DSM 108379, a ubiquitous saprotrophic-parasitic fungi on hardwood.</title>
        <authorList>
            <person name="Buettner E."/>
            <person name="Leonhardt S."/>
            <person name="Gebauer A.M."/>
            <person name="Liers C."/>
            <person name="Hofrichter M."/>
            <person name="Kellner H."/>
        </authorList>
    </citation>
    <scope>NUCLEOTIDE SEQUENCE [LARGE SCALE GENOMIC DNA]</scope>
    <source>
        <strain evidence="10 11">DSM 108379</strain>
    </source>
</reference>
<dbReference type="GO" id="GO:0007165">
    <property type="term" value="P:signal transduction"/>
    <property type="evidence" value="ECO:0007669"/>
    <property type="project" value="TreeGrafter"/>
</dbReference>
<evidence type="ECO:0000256" key="8">
    <source>
        <dbReference type="PIRSR" id="PIRSR600760-2"/>
    </source>
</evidence>
<dbReference type="InterPro" id="IPR020550">
    <property type="entry name" value="Inositol_monophosphatase_CS"/>
</dbReference>
<dbReference type="SUPFAM" id="SSF56655">
    <property type="entry name" value="Carbohydrate phosphatase"/>
    <property type="match status" value="1"/>
</dbReference>
<dbReference type="EC" id="3.1.3.25" evidence="4"/>
<evidence type="ECO:0000256" key="7">
    <source>
        <dbReference type="ARBA" id="ARBA00022842"/>
    </source>
</evidence>
<dbReference type="OrthoDB" id="10254945at2759"/>
<dbReference type="FunFam" id="3.30.540.10:FF:000004">
    <property type="entry name" value="Inositol-1-monophosphatase"/>
    <property type="match status" value="1"/>
</dbReference>
<feature type="compositionally biased region" description="Basic and acidic residues" evidence="9">
    <location>
        <begin position="779"/>
        <end position="797"/>
    </location>
</feature>
<keyword evidence="7 8" id="KW-0460">Magnesium</keyword>
<accession>A0A4Z0YMH1</accession>
<comment type="catalytic activity">
    <reaction evidence="1">
        <text>a myo-inositol phosphate + H2O = myo-inositol + phosphate</text>
        <dbReference type="Rhea" id="RHEA:24056"/>
        <dbReference type="ChEBI" id="CHEBI:15377"/>
        <dbReference type="ChEBI" id="CHEBI:17268"/>
        <dbReference type="ChEBI" id="CHEBI:43474"/>
        <dbReference type="ChEBI" id="CHEBI:84139"/>
        <dbReference type="EC" id="3.1.3.25"/>
    </reaction>
</comment>
<dbReference type="CDD" id="cd01639">
    <property type="entry name" value="IMPase"/>
    <property type="match status" value="1"/>
</dbReference>
<keyword evidence="6" id="KW-0378">Hydrolase</keyword>
<evidence type="ECO:0000313" key="11">
    <source>
        <dbReference type="Proteomes" id="UP000297716"/>
    </source>
</evidence>
<dbReference type="PROSITE" id="PS00630">
    <property type="entry name" value="IMP_2"/>
    <property type="match status" value="1"/>
</dbReference>
<feature type="compositionally biased region" description="Low complexity" evidence="9">
    <location>
        <begin position="896"/>
        <end position="911"/>
    </location>
</feature>
<feature type="region of interest" description="Disordered" evidence="9">
    <location>
        <begin position="849"/>
        <end position="962"/>
    </location>
</feature>
<organism evidence="10 11">
    <name type="scientific">Xylaria hypoxylon</name>
    <dbReference type="NCBI Taxonomy" id="37992"/>
    <lineage>
        <taxon>Eukaryota</taxon>
        <taxon>Fungi</taxon>
        <taxon>Dikarya</taxon>
        <taxon>Ascomycota</taxon>
        <taxon>Pezizomycotina</taxon>
        <taxon>Sordariomycetes</taxon>
        <taxon>Xylariomycetidae</taxon>
        <taxon>Xylariales</taxon>
        <taxon>Xylariaceae</taxon>
        <taxon>Xylaria</taxon>
    </lineage>
</organism>
<keyword evidence="5 8" id="KW-0479">Metal-binding</keyword>
<feature type="compositionally biased region" description="Basic and acidic residues" evidence="9">
    <location>
        <begin position="930"/>
        <end position="943"/>
    </location>
</feature>
<dbReference type="GO" id="GO:0046872">
    <property type="term" value="F:metal ion binding"/>
    <property type="evidence" value="ECO:0007669"/>
    <property type="project" value="UniProtKB-KW"/>
</dbReference>
<dbReference type="GO" id="GO:0006020">
    <property type="term" value="P:inositol metabolic process"/>
    <property type="evidence" value="ECO:0007669"/>
    <property type="project" value="TreeGrafter"/>
</dbReference>
<feature type="binding site" evidence="8">
    <location>
        <position position="95"/>
    </location>
    <ligand>
        <name>Mg(2+)</name>
        <dbReference type="ChEBI" id="CHEBI:18420"/>
        <label>1</label>
        <note>catalytic</note>
    </ligand>
</feature>
<proteinExistence type="inferred from homology"/>
<evidence type="ECO:0000256" key="5">
    <source>
        <dbReference type="ARBA" id="ARBA00022723"/>
    </source>
</evidence>
<dbReference type="GO" id="GO:0008934">
    <property type="term" value="F:inositol monophosphate 1-phosphatase activity"/>
    <property type="evidence" value="ECO:0007669"/>
    <property type="project" value="InterPro"/>
</dbReference>
<evidence type="ECO:0000256" key="4">
    <source>
        <dbReference type="ARBA" id="ARBA00013106"/>
    </source>
</evidence>
<evidence type="ECO:0000256" key="6">
    <source>
        <dbReference type="ARBA" id="ARBA00022801"/>
    </source>
</evidence>
<evidence type="ECO:0000256" key="9">
    <source>
        <dbReference type="SAM" id="MobiDB-lite"/>
    </source>
</evidence>
<dbReference type="FunFam" id="3.40.190.80:FF:000012">
    <property type="entry name" value="Inositol-1-monophosphatase"/>
    <property type="match status" value="1"/>
</dbReference>
<feature type="binding site" evidence="8">
    <location>
        <position position="115"/>
    </location>
    <ligand>
        <name>Mg(2+)</name>
        <dbReference type="ChEBI" id="CHEBI:18420"/>
        <label>1</label>
        <note>catalytic</note>
    </ligand>
</feature>
<protein>
    <recommendedName>
        <fullName evidence="4">inositol-phosphate phosphatase</fullName>
        <ecNumber evidence="4">3.1.3.25</ecNumber>
    </recommendedName>
</protein>
<dbReference type="GO" id="GO:0046854">
    <property type="term" value="P:phosphatidylinositol phosphate biosynthetic process"/>
    <property type="evidence" value="ECO:0007669"/>
    <property type="project" value="InterPro"/>
</dbReference>
<dbReference type="STRING" id="37992.A0A4Z0YMH1"/>
<gene>
    <name evidence="10" type="ORF">E0Z10_g9902</name>
</gene>
<comment type="cofactor">
    <cofactor evidence="2 8">
        <name>Mg(2+)</name>
        <dbReference type="ChEBI" id="CHEBI:18420"/>
    </cofactor>
</comment>
<feature type="binding site" evidence="8">
    <location>
        <position position="116"/>
    </location>
    <ligand>
        <name>Mg(2+)</name>
        <dbReference type="ChEBI" id="CHEBI:18420"/>
        <label>1</label>
        <note>catalytic</note>
    </ligand>
</feature>
<dbReference type="Gene3D" id="3.40.190.80">
    <property type="match status" value="1"/>
</dbReference>
<dbReference type="PROSITE" id="PS00629">
    <property type="entry name" value="IMP_1"/>
    <property type="match status" value="1"/>
</dbReference>
<dbReference type="AlphaFoldDB" id="A0A4Z0YMH1"/>
<evidence type="ECO:0000256" key="2">
    <source>
        <dbReference type="ARBA" id="ARBA00001946"/>
    </source>
</evidence>
<sequence length="1000" mass="111200">MTYYNVFHMRTSYNSTYELVRANVMADLNLQEIHDTLISVAHEAGRMMLAANPSDIEQGEKLNSVDIVTETDKAVENLVSSRLSTAYPTFAFVGEETYKPGIQITATPTFIVDPIDGTTNFVHGFPSACISLGLAVSRIPAVGVVYNPWQDTLYSAIRGQGAFVTVGAVWGLEGGKGRKNKLPLAKNPIPLTGLDKSLVSIEWGSQRDGVNYEVKTEVFKKLCAVKENGGAMVHSLRSMGSAALNLCAVAAGQLDVYWEGGCWAWDVCAGWCILSEAGGLVAGGNPGVWEPELDSRKYLAVRGAPSGQKEIVEEFWRVIGDETFHRVATQLGSTVKKWDTEELIKCRATGTGIAIETNLKGEIHPVFTDWIDSEPKLHEELEQPILLASKILEAIGLPWLSDFLIDDIFDEDYPGRERGAFSKLMPTDEKSTAPHSIVRHDRISRAIRRGFAQDTLRNDLSKLIQWQIDKDIFKERGWNGYTCRHPRGDLPLSEIDKYETIKKFDSISPHEGSRSLTILVMAEYPARLAELRRQGKAQSEEYLLTAFMATVTILHEYKVSDFRLGHAIYWKDCRSLNKDLREPFYGSDLEMELGDSFVAAIFGGWIPVPVRERSRLREDFSFVDGIAWRQTLNWDYHRMRPKYRAHYSISVDYIARLFTEASWLTTPDKVMGLVRPEFLTGTSIALRTVGLYTPLTQSNLHATAAIADFQCHGEGWIWNRRPGAWFRIPQYDGCVYPELELPTAGEDAICLPMVREPRNRMANAREPTPPSPLSTVNRGQKEQEAAKSKARPATDERVETITYTEVRVRGGDALLSPLPPSLKVIAAAGVMSMKLNPRQSEYSPRKFALGSSTTTKIPPLVLGGSSVLGRDVGVSLPRKRDKAKASEGQLQRERQPPSSSPSISPPTGQVQGRRRQRQSRAKTPGNPRPLQRERHDRKDEGGKEIPCAGCGGNNNSVGSHDRGDISVEELKNRLSQLIGVSLTELEKLFDGPQCRTAGVE</sequence>
<evidence type="ECO:0000256" key="1">
    <source>
        <dbReference type="ARBA" id="ARBA00001033"/>
    </source>
</evidence>
<evidence type="ECO:0000313" key="10">
    <source>
        <dbReference type="EMBL" id="TGJ78856.1"/>
    </source>
</evidence>
<dbReference type="PRINTS" id="PR00377">
    <property type="entry name" value="IMPHPHTASES"/>
</dbReference>
<dbReference type="Pfam" id="PF00459">
    <property type="entry name" value="Inositol_P"/>
    <property type="match status" value="1"/>
</dbReference>
<keyword evidence="11" id="KW-1185">Reference proteome</keyword>
<feature type="binding site" evidence="8">
    <location>
        <position position="266"/>
    </location>
    <ligand>
        <name>Mg(2+)</name>
        <dbReference type="ChEBI" id="CHEBI:18420"/>
        <label>1</label>
        <note>catalytic</note>
    </ligand>
</feature>
<dbReference type="Gene3D" id="3.30.540.10">
    <property type="entry name" value="Fructose-1,6-Bisphosphatase, subunit A, domain 1"/>
    <property type="match status" value="1"/>
</dbReference>
<dbReference type="InterPro" id="IPR000760">
    <property type="entry name" value="Inositol_monophosphatase-like"/>
</dbReference>
<feature type="binding site" evidence="8">
    <location>
        <position position="113"/>
    </location>
    <ligand>
        <name>Mg(2+)</name>
        <dbReference type="ChEBI" id="CHEBI:18420"/>
        <label>1</label>
        <note>catalytic</note>
    </ligand>
</feature>
<comment type="caution">
    <text evidence="10">The sequence shown here is derived from an EMBL/GenBank/DDBJ whole genome shotgun (WGS) entry which is preliminary data.</text>
</comment>
<dbReference type="PANTHER" id="PTHR20854:SF4">
    <property type="entry name" value="INOSITOL-1-MONOPHOSPHATASE-RELATED"/>
    <property type="match status" value="1"/>
</dbReference>